<evidence type="ECO:0000259" key="11">
    <source>
        <dbReference type="PROSITE" id="PS51352"/>
    </source>
</evidence>
<dbReference type="Proteomes" id="UP001205105">
    <property type="component" value="Unassembled WGS sequence"/>
</dbReference>
<evidence type="ECO:0000256" key="8">
    <source>
        <dbReference type="PIRNR" id="PIRNR037736"/>
    </source>
</evidence>
<comment type="subcellular location">
    <subcellularLocation>
        <location evidence="1 8">Mitochondrion inner membrane</location>
    </subcellularLocation>
</comment>
<dbReference type="GO" id="GO:0005507">
    <property type="term" value="F:copper ion binding"/>
    <property type="evidence" value="ECO:0007669"/>
    <property type="project" value="InterPro"/>
</dbReference>
<dbReference type="Pfam" id="PF02630">
    <property type="entry name" value="SCO1-SenC"/>
    <property type="match status" value="1"/>
</dbReference>
<dbReference type="InterPro" id="IPR036249">
    <property type="entry name" value="Thioredoxin-like_sf"/>
</dbReference>
<dbReference type="GO" id="GO:0005743">
    <property type="term" value="C:mitochondrial inner membrane"/>
    <property type="evidence" value="ECO:0007669"/>
    <property type="project" value="UniProtKB-SubCell"/>
</dbReference>
<dbReference type="PIRSF" id="PIRSF037736">
    <property type="entry name" value="SCO1"/>
    <property type="match status" value="1"/>
</dbReference>
<dbReference type="Gene3D" id="3.40.30.10">
    <property type="entry name" value="Glutaredoxin"/>
    <property type="match status" value="1"/>
</dbReference>
<evidence type="ECO:0000256" key="9">
    <source>
        <dbReference type="PIRSR" id="PIRSR037736-1"/>
    </source>
</evidence>
<dbReference type="PANTHER" id="PTHR12151:SF5">
    <property type="entry name" value="AT19154P"/>
    <property type="match status" value="1"/>
</dbReference>
<evidence type="ECO:0000256" key="3">
    <source>
        <dbReference type="ARBA" id="ARBA00022723"/>
    </source>
</evidence>
<dbReference type="InterPro" id="IPR013766">
    <property type="entry name" value="Thioredoxin_domain"/>
</dbReference>
<keyword evidence="5 9" id="KW-0186">Copper</keyword>
<dbReference type="PROSITE" id="PS51352">
    <property type="entry name" value="THIOREDOXIN_2"/>
    <property type="match status" value="1"/>
</dbReference>
<keyword evidence="6 8" id="KW-0496">Mitochondrion</keyword>
<comment type="caution">
    <text evidence="12">The sequence shown here is derived from an EMBL/GenBank/DDBJ whole genome shotgun (WGS) entry which is preliminary data.</text>
</comment>
<accession>A0AAD5H0V1</accession>
<dbReference type="InterPro" id="IPR017276">
    <property type="entry name" value="Synth_of_cyt-c-oxidase_Sco1/2"/>
</dbReference>
<evidence type="ECO:0000256" key="7">
    <source>
        <dbReference type="ARBA" id="ARBA00023136"/>
    </source>
</evidence>
<dbReference type="PANTHER" id="PTHR12151">
    <property type="entry name" value="ELECTRON TRANSPORT PROTIN SCO1/SENC FAMILY MEMBER"/>
    <property type="match status" value="1"/>
</dbReference>
<keyword evidence="4 8" id="KW-0999">Mitochondrion inner membrane</keyword>
<keyword evidence="13" id="KW-1185">Reference proteome</keyword>
<feature type="binding site" evidence="9">
    <location>
        <position position="136"/>
    </location>
    <ligand>
        <name>Cu cation</name>
        <dbReference type="ChEBI" id="CHEBI:23378"/>
    </ligand>
</feature>
<proteinExistence type="inferred from homology"/>
<evidence type="ECO:0000256" key="4">
    <source>
        <dbReference type="ARBA" id="ARBA00022792"/>
    </source>
</evidence>
<dbReference type="GO" id="GO:0033617">
    <property type="term" value="P:mitochondrial respiratory chain complex IV assembly"/>
    <property type="evidence" value="ECO:0007669"/>
    <property type="project" value="TreeGrafter"/>
</dbReference>
<evidence type="ECO:0000313" key="12">
    <source>
        <dbReference type="EMBL" id="KAI7835985.1"/>
    </source>
</evidence>
<protein>
    <recommendedName>
        <fullName evidence="11">Thioredoxin domain-containing protein</fullName>
    </recommendedName>
</protein>
<feature type="domain" description="Thioredoxin" evidence="11">
    <location>
        <begin position="98"/>
        <end position="260"/>
    </location>
</feature>
<dbReference type="InterPro" id="IPR003782">
    <property type="entry name" value="SCO1/SenC"/>
</dbReference>
<evidence type="ECO:0000256" key="2">
    <source>
        <dbReference type="ARBA" id="ARBA00010996"/>
    </source>
</evidence>
<dbReference type="EMBL" id="JADXDR010000211">
    <property type="protein sequence ID" value="KAI7835985.1"/>
    <property type="molecule type" value="Genomic_DNA"/>
</dbReference>
<name>A0AAD5H0V1_9CHLO</name>
<dbReference type="CDD" id="cd02968">
    <property type="entry name" value="SCO"/>
    <property type="match status" value="1"/>
</dbReference>
<dbReference type="SUPFAM" id="SSF52833">
    <property type="entry name" value="Thioredoxin-like"/>
    <property type="match status" value="1"/>
</dbReference>
<reference evidence="12" key="1">
    <citation type="submission" date="2020-11" db="EMBL/GenBank/DDBJ databases">
        <title>Chlorella ohadii genome sequencing and assembly.</title>
        <authorList>
            <person name="Murik O."/>
            <person name="Treves H."/>
            <person name="Kedem I."/>
            <person name="Shotland Y."/>
            <person name="Kaplan A."/>
        </authorList>
    </citation>
    <scope>NUCLEOTIDE SEQUENCE</scope>
    <source>
        <strain evidence="12">1</strain>
    </source>
</reference>
<keyword evidence="3 9" id="KW-0479">Metal-binding</keyword>
<feature type="binding site" evidence="9">
    <location>
        <position position="225"/>
    </location>
    <ligand>
        <name>Cu cation</name>
        <dbReference type="ChEBI" id="CHEBI:23378"/>
    </ligand>
</feature>
<evidence type="ECO:0000256" key="10">
    <source>
        <dbReference type="PIRSR" id="PIRSR603782-2"/>
    </source>
</evidence>
<evidence type="ECO:0000256" key="6">
    <source>
        <dbReference type="ARBA" id="ARBA00023128"/>
    </source>
</evidence>
<evidence type="ECO:0000256" key="5">
    <source>
        <dbReference type="ARBA" id="ARBA00023008"/>
    </source>
</evidence>
<gene>
    <name evidence="12" type="ORF">COHA_010129</name>
</gene>
<evidence type="ECO:0000256" key="1">
    <source>
        <dbReference type="ARBA" id="ARBA00004273"/>
    </source>
</evidence>
<comment type="similarity">
    <text evidence="2 8">Belongs to the SCO1/2 family.</text>
</comment>
<feature type="binding site" evidence="9">
    <location>
        <position position="140"/>
    </location>
    <ligand>
        <name>Cu cation</name>
        <dbReference type="ChEBI" id="CHEBI:23378"/>
    </ligand>
</feature>
<evidence type="ECO:0000313" key="13">
    <source>
        <dbReference type="Proteomes" id="UP001205105"/>
    </source>
</evidence>
<keyword evidence="10" id="KW-1015">Disulfide bond</keyword>
<dbReference type="FunFam" id="3.40.30.10:FF:000013">
    <property type="entry name" value="Blast:Protein SCO1 homolog, mitochondrial"/>
    <property type="match status" value="1"/>
</dbReference>
<keyword evidence="7" id="KW-0472">Membrane</keyword>
<sequence length="274" mass="30517">MRRAAQRLAQQLLRAAAAADGAAAPAAAQAARSTQPWRQAAAARRTFAAHASQTRGPVSYMSLGMTVGTGAGLLWWYNHEKDQKMEDIGRDGKSSVVVGQAVIGGPFDLIDHTGKRFTDKDLLGQFALLYFGFTWCPDVCPEELEKIAAATDLTEKLTGVQVVPVFLSVDPQRDGVEQVRDYVKEFHPRMIGLTGSYEQVGAAAKAYRVYFSKTQDSEDDYLVDHSIITYLVNPDGKFVTFYGKNFTKEEMARNISDHIKRWQQAHPDWQQKQK</sequence>
<organism evidence="12 13">
    <name type="scientific">Chlorella ohadii</name>
    <dbReference type="NCBI Taxonomy" id="2649997"/>
    <lineage>
        <taxon>Eukaryota</taxon>
        <taxon>Viridiplantae</taxon>
        <taxon>Chlorophyta</taxon>
        <taxon>core chlorophytes</taxon>
        <taxon>Trebouxiophyceae</taxon>
        <taxon>Chlorellales</taxon>
        <taxon>Chlorellaceae</taxon>
        <taxon>Chlorella clade</taxon>
        <taxon>Chlorella</taxon>
    </lineage>
</organism>
<dbReference type="GO" id="GO:0006878">
    <property type="term" value="P:intracellular copper ion homeostasis"/>
    <property type="evidence" value="ECO:0007669"/>
    <property type="project" value="UniProtKB-UniRule"/>
</dbReference>
<dbReference type="GO" id="GO:0016531">
    <property type="term" value="F:copper chaperone activity"/>
    <property type="evidence" value="ECO:0007669"/>
    <property type="project" value="InterPro"/>
</dbReference>
<dbReference type="AlphaFoldDB" id="A0AAD5H0V1"/>
<feature type="disulfide bond" description="Redox-active" evidence="10">
    <location>
        <begin position="136"/>
        <end position="140"/>
    </location>
</feature>